<dbReference type="EMBL" id="VCIW01000021">
    <property type="protein sequence ID" value="TLS49417.1"/>
    <property type="molecule type" value="Genomic_DNA"/>
</dbReference>
<organism evidence="1 2">
    <name type="scientific">Paenibacillus antri</name>
    <dbReference type="NCBI Taxonomy" id="2582848"/>
    <lineage>
        <taxon>Bacteria</taxon>
        <taxon>Bacillati</taxon>
        <taxon>Bacillota</taxon>
        <taxon>Bacilli</taxon>
        <taxon>Bacillales</taxon>
        <taxon>Paenibacillaceae</taxon>
        <taxon>Paenibacillus</taxon>
    </lineage>
</organism>
<proteinExistence type="predicted"/>
<dbReference type="InterPro" id="IPR058930">
    <property type="entry name" value="YwzD"/>
</dbReference>
<evidence type="ECO:0000313" key="2">
    <source>
        <dbReference type="Proteomes" id="UP000309676"/>
    </source>
</evidence>
<sequence>MDNISLKLTQQQLREIAIRAYKKGQATANLEAKDLVKELREQILSAIRESGGGEAGRGQ</sequence>
<gene>
    <name evidence="1" type="ORF">FE782_25195</name>
</gene>
<dbReference type="RefSeq" id="WP_138197134.1">
    <property type="nucleotide sequence ID" value="NZ_VCIW01000021.1"/>
</dbReference>
<accession>A0A5R9FZC9</accession>
<reference evidence="1 2" key="1">
    <citation type="submission" date="2019-05" db="EMBL/GenBank/DDBJ databases">
        <authorList>
            <person name="Narsing Rao M.P."/>
            <person name="Li W.J."/>
        </authorList>
    </citation>
    <scope>NUCLEOTIDE SEQUENCE [LARGE SCALE GENOMIC DNA]</scope>
    <source>
        <strain evidence="1 2">SYSU_K30003</strain>
    </source>
</reference>
<evidence type="ECO:0000313" key="1">
    <source>
        <dbReference type="EMBL" id="TLS49417.1"/>
    </source>
</evidence>
<dbReference type="Proteomes" id="UP000309676">
    <property type="component" value="Unassembled WGS sequence"/>
</dbReference>
<protein>
    <submittedName>
        <fullName evidence="1">Uncharacterized protein</fullName>
    </submittedName>
</protein>
<dbReference type="Pfam" id="PF26162">
    <property type="entry name" value="YwzD"/>
    <property type="match status" value="1"/>
</dbReference>
<keyword evidence="2" id="KW-1185">Reference proteome</keyword>
<dbReference type="AlphaFoldDB" id="A0A5R9FZC9"/>
<comment type="caution">
    <text evidence="1">The sequence shown here is derived from an EMBL/GenBank/DDBJ whole genome shotgun (WGS) entry which is preliminary data.</text>
</comment>
<name>A0A5R9FZC9_9BACL</name>